<reference evidence="7" key="1">
    <citation type="journal article" date="2023" name="Mol. Phylogenet. Evol.">
        <title>Genome-scale phylogeny and comparative genomics of the fungal order Sordariales.</title>
        <authorList>
            <person name="Hensen N."/>
            <person name="Bonometti L."/>
            <person name="Westerberg I."/>
            <person name="Brannstrom I.O."/>
            <person name="Guillou S."/>
            <person name="Cros-Aarteil S."/>
            <person name="Calhoun S."/>
            <person name="Haridas S."/>
            <person name="Kuo A."/>
            <person name="Mondo S."/>
            <person name="Pangilinan J."/>
            <person name="Riley R."/>
            <person name="LaButti K."/>
            <person name="Andreopoulos B."/>
            <person name="Lipzen A."/>
            <person name="Chen C."/>
            <person name="Yan M."/>
            <person name="Daum C."/>
            <person name="Ng V."/>
            <person name="Clum A."/>
            <person name="Steindorff A."/>
            <person name="Ohm R.A."/>
            <person name="Martin F."/>
            <person name="Silar P."/>
            <person name="Natvig D.O."/>
            <person name="Lalanne C."/>
            <person name="Gautier V."/>
            <person name="Ament-Velasquez S.L."/>
            <person name="Kruys A."/>
            <person name="Hutchinson M.I."/>
            <person name="Powell A.J."/>
            <person name="Barry K."/>
            <person name="Miller A.N."/>
            <person name="Grigoriev I.V."/>
            <person name="Debuchy R."/>
            <person name="Gladieux P."/>
            <person name="Hiltunen Thoren M."/>
            <person name="Johannesson H."/>
        </authorList>
    </citation>
    <scope>NUCLEOTIDE SEQUENCE</scope>
    <source>
        <strain evidence="7">CBS 538.74</strain>
    </source>
</reference>
<protein>
    <submittedName>
        <fullName evidence="7">Feruloyl esterase B</fullName>
    </submittedName>
</protein>
<dbReference type="PROSITE" id="PS51164">
    <property type="entry name" value="CBM1_2"/>
    <property type="match status" value="1"/>
</dbReference>
<proteinExistence type="predicted"/>
<dbReference type="Pfam" id="PF00734">
    <property type="entry name" value="CBM_1"/>
    <property type="match status" value="1"/>
</dbReference>
<feature type="region of interest" description="Disordered" evidence="4">
    <location>
        <begin position="258"/>
        <end position="313"/>
    </location>
</feature>
<dbReference type="GO" id="GO:0030248">
    <property type="term" value="F:cellulose binding"/>
    <property type="evidence" value="ECO:0007669"/>
    <property type="project" value="InterPro"/>
</dbReference>
<evidence type="ECO:0000313" key="7">
    <source>
        <dbReference type="EMBL" id="KAK4148383.1"/>
    </source>
</evidence>
<feature type="domain" description="CBM1" evidence="6">
    <location>
        <begin position="317"/>
        <end position="353"/>
    </location>
</feature>
<evidence type="ECO:0000256" key="5">
    <source>
        <dbReference type="SAM" id="SignalP"/>
    </source>
</evidence>
<keyword evidence="2" id="KW-0119">Carbohydrate metabolism</keyword>
<keyword evidence="1 5" id="KW-0732">Signal</keyword>
<dbReference type="InterPro" id="IPR035971">
    <property type="entry name" value="CBD_sf"/>
</dbReference>
<keyword evidence="8" id="KW-1185">Reference proteome</keyword>
<evidence type="ECO:0000256" key="4">
    <source>
        <dbReference type="SAM" id="MobiDB-lite"/>
    </source>
</evidence>
<dbReference type="InterPro" id="IPR041524">
    <property type="entry name" value="GH131_N"/>
</dbReference>
<accession>A0AAN6VBH6</accession>
<sequence>MKFSVLSTLVANALSVSAGTILWDGRFNDMSSATDLNNWSWGNQVGPYQYYIHGSSSVTSYVNLSPDFKNPADSGSKQGAKITLDNTAYWNGQNMRRTELIPQTTAAINQGKVFYHFSLMRKDTNAPATTREHQIAFFESHFTELKSGWQSGAPGVSDPLLRWCIGGQTKWSTEWVAGVWHNVAYEIDFGANTVGFWHSTGSDALTQKIAPAGASTSSNGADWHVGVLELPRSGYSDSNEDYYWSGVYIESGSITTSVAGPGSPPGGGVSSSSSSSTTKVPVTSSTTLVTSTKTTSKVSTTSTTSSAPAVSTTPSGCAAAQWSQCAGIGYSGCTSCAAPATCKYVNDWYSQCL</sequence>
<dbReference type="GO" id="GO:0005576">
    <property type="term" value="C:extracellular region"/>
    <property type="evidence" value="ECO:0007669"/>
    <property type="project" value="InterPro"/>
</dbReference>
<evidence type="ECO:0000256" key="1">
    <source>
        <dbReference type="ARBA" id="ARBA00022729"/>
    </source>
</evidence>
<dbReference type="GO" id="GO:0000272">
    <property type="term" value="P:polysaccharide catabolic process"/>
    <property type="evidence" value="ECO:0007669"/>
    <property type="project" value="UniProtKB-KW"/>
</dbReference>
<keyword evidence="3" id="KW-0624">Polysaccharide degradation</keyword>
<dbReference type="Gene3D" id="2.60.120.1160">
    <property type="match status" value="1"/>
</dbReference>
<dbReference type="Pfam" id="PF18271">
    <property type="entry name" value="GH131_N"/>
    <property type="match status" value="1"/>
</dbReference>
<dbReference type="PANTHER" id="PTHR34612:SF6">
    <property type="entry name" value="GLYCOSIDE HYDROLASE 131 CATALYTIC N-TERMINAL DOMAIN-CONTAINING PROTEIN"/>
    <property type="match status" value="1"/>
</dbReference>
<organism evidence="7 8">
    <name type="scientific">Chaetomidium leptoderma</name>
    <dbReference type="NCBI Taxonomy" id="669021"/>
    <lineage>
        <taxon>Eukaryota</taxon>
        <taxon>Fungi</taxon>
        <taxon>Dikarya</taxon>
        <taxon>Ascomycota</taxon>
        <taxon>Pezizomycotina</taxon>
        <taxon>Sordariomycetes</taxon>
        <taxon>Sordariomycetidae</taxon>
        <taxon>Sordariales</taxon>
        <taxon>Chaetomiaceae</taxon>
        <taxon>Chaetomidium</taxon>
    </lineage>
</organism>
<gene>
    <name evidence="7" type="ORF">C8A00DRAFT_39061</name>
</gene>
<dbReference type="SUPFAM" id="SSF57180">
    <property type="entry name" value="Cellulose-binding domain"/>
    <property type="match status" value="1"/>
</dbReference>
<evidence type="ECO:0000256" key="2">
    <source>
        <dbReference type="ARBA" id="ARBA00023277"/>
    </source>
</evidence>
<name>A0AAN6VBH6_9PEZI</name>
<evidence type="ECO:0000256" key="3">
    <source>
        <dbReference type="ARBA" id="ARBA00023326"/>
    </source>
</evidence>
<dbReference type="SMART" id="SM00236">
    <property type="entry name" value="fCBD"/>
    <property type="match status" value="1"/>
</dbReference>
<feature type="compositionally biased region" description="Low complexity" evidence="4">
    <location>
        <begin position="270"/>
        <end position="313"/>
    </location>
</feature>
<evidence type="ECO:0000313" key="8">
    <source>
        <dbReference type="Proteomes" id="UP001302745"/>
    </source>
</evidence>
<feature type="signal peptide" evidence="5">
    <location>
        <begin position="1"/>
        <end position="18"/>
    </location>
</feature>
<evidence type="ECO:0000259" key="6">
    <source>
        <dbReference type="PROSITE" id="PS51164"/>
    </source>
</evidence>
<dbReference type="EMBL" id="MU857446">
    <property type="protein sequence ID" value="KAK4148383.1"/>
    <property type="molecule type" value="Genomic_DNA"/>
</dbReference>
<dbReference type="AlphaFoldDB" id="A0AAN6VBH6"/>
<dbReference type="InterPro" id="IPR000254">
    <property type="entry name" value="CBD"/>
</dbReference>
<reference evidence="7" key="2">
    <citation type="submission" date="2023-05" db="EMBL/GenBank/DDBJ databases">
        <authorList>
            <consortium name="Lawrence Berkeley National Laboratory"/>
            <person name="Steindorff A."/>
            <person name="Hensen N."/>
            <person name="Bonometti L."/>
            <person name="Westerberg I."/>
            <person name="Brannstrom I.O."/>
            <person name="Guillou S."/>
            <person name="Cros-Aarteil S."/>
            <person name="Calhoun S."/>
            <person name="Haridas S."/>
            <person name="Kuo A."/>
            <person name="Mondo S."/>
            <person name="Pangilinan J."/>
            <person name="Riley R."/>
            <person name="Labutti K."/>
            <person name="Andreopoulos B."/>
            <person name="Lipzen A."/>
            <person name="Chen C."/>
            <person name="Yanf M."/>
            <person name="Daum C."/>
            <person name="Ng V."/>
            <person name="Clum A."/>
            <person name="Ohm R."/>
            <person name="Martin F."/>
            <person name="Silar P."/>
            <person name="Natvig D."/>
            <person name="Lalanne C."/>
            <person name="Gautier V."/>
            <person name="Ament-Velasquez S.L."/>
            <person name="Kruys A."/>
            <person name="Hutchinson M.I."/>
            <person name="Powell A.J."/>
            <person name="Barry K."/>
            <person name="Miller A.N."/>
            <person name="Grigoriev I.V."/>
            <person name="Debuchy R."/>
            <person name="Gladieux P."/>
            <person name="Thoren M.H."/>
            <person name="Johannesson H."/>
        </authorList>
    </citation>
    <scope>NUCLEOTIDE SEQUENCE</scope>
    <source>
        <strain evidence="7">CBS 538.74</strain>
    </source>
</reference>
<dbReference type="PANTHER" id="PTHR34612">
    <property type="entry name" value="GH131_N DOMAIN-CONTAINING PROTEIN"/>
    <property type="match status" value="1"/>
</dbReference>
<comment type="caution">
    <text evidence="7">The sequence shown here is derived from an EMBL/GenBank/DDBJ whole genome shotgun (WGS) entry which is preliminary data.</text>
</comment>
<feature type="chain" id="PRO_5042884976" evidence="5">
    <location>
        <begin position="19"/>
        <end position="353"/>
    </location>
</feature>
<dbReference type="Proteomes" id="UP001302745">
    <property type="component" value="Unassembled WGS sequence"/>
</dbReference>